<sequence>MTARRKTPPAPPATAEPEDAGLPTYQKLLDEALDETFPASDPISPSAAMHAEERVDAARDEHDWALPPGSERATPAAPAPAAEAPAAPPPARKPRPSKR</sequence>
<keyword evidence="3" id="KW-1185">Reference proteome</keyword>
<dbReference type="HOGENOM" id="CLU_2318387_0_0_4"/>
<feature type="compositionally biased region" description="Low complexity" evidence="1">
    <location>
        <begin position="72"/>
        <end position="85"/>
    </location>
</feature>
<feature type="region of interest" description="Disordered" evidence="1">
    <location>
        <begin position="1"/>
        <end position="99"/>
    </location>
</feature>
<evidence type="ECO:0000256" key="1">
    <source>
        <dbReference type="SAM" id="MobiDB-lite"/>
    </source>
</evidence>
<dbReference type="STRING" id="983917.RGE_28780"/>
<dbReference type="eggNOG" id="ENOG50342AG">
    <property type="taxonomic scope" value="Bacteria"/>
</dbReference>
<dbReference type="AlphaFoldDB" id="I0HT80"/>
<dbReference type="KEGG" id="rge:RGE_28780"/>
<dbReference type="RefSeq" id="WP_014429078.1">
    <property type="nucleotide sequence ID" value="NC_017075.1"/>
</dbReference>
<reference evidence="2 3" key="1">
    <citation type="journal article" date="2012" name="J. Bacteriol.">
        <title>Complete genome sequence of phototrophic betaproteobacterium Rubrivivax gelatinosus IL144.</title>
        <authorList>
            <person name="Nagashima S."/>
            <person name="Kamimura A."/>
            <person name="Shimizu T."/>
            <person name="Nakamura-isaki S."/>
            <person name="Aono E."/>
            <person name="Sakamoto K."/>
            <person name="Ichikawa N."/>
            <person name="Nakazawa H."/>
            <person name="Sekine M."/>
            <person name="Yamazaki S."/>
            <person name="Fujita N."/>
            <person name="Shimada K."/>
            <person name="Hanada S."/>
            <person name="Nagashima K.V.P."/>
        </authorList>
    </citation>
    <scope>NUCLEOTIDE SEQUENCE [LARGE SCALE GENOMIC DNA]</scope>
    <source>
        <strain evidence="3">NBRC 100245 / IL144</strain>
    </source>
</reference>
<dbReference type="Proteomes" id="UP000007883">
    <property type="component" value="Chromosome"/>
</dbReference>
<evidence type="ECO:0000313" key="2">
    <source>
        <dbReference type="EMBL" id="BAL96217.1"/>
    </source>
</evidence>
<protein>
    <submittedName>
        <fullName evidence="2">Uncharacterized protein</fullName>
    </submittedName>
</protein>
<accession>I0HT80</accession>
<name>I0HT80_RUBGI</name>
<gene>
    <name evidence="2" type="ordered locus">RGE_28780</name>
</gene>
<dbReference type="EMBL" id="AP012320">
    <property type="protein sequence ID" value="BAL96217.1"/>
    <property type="molecule type" value="Genomic_DNA"/>
</dbReference>
<evidence type="ECO:0000313" key="3">
    <source>
        <dbReference type="Proteomes" id="UP000007883"/>
    </source>
</evidence>
<proteinExistence type="predicted"/>
<organism evidence="2 3">
    <name type="scientific">Rubrivivax gelatinosus (strain NBRC 100245 / IL144)</name>
    <dbReference type="NCBI Taxonomy" id="983917"/>
    <lineage>
        <taxon>Bacteria</taxon>
        <taxon>Pseudomonadati</taxon>
        <taxon>Pseudomonadota</taxon>
        <taxon>Betaproteobacteria</taxon>
        <taxon>Burkholderiales</taxon>
        <taxon>Sphaerotilaceae</taxon>
        <taxon>Rubrivivax</taxon>
    </lineage>
</organism>
<dbReference type="PATRIC" id="fig|983917.3.peg.2806"/>
<feature type="compositionally biased region" description="Basic and acidic residues" evidence="1">
    <location>
        <begin position="50"/>
        <end position="64"/>
    </location>
</feature>